<feature type="signal peptide" evidence="2">
    <location>
        <begin position="1"/>
        <end position="29"/>
    </location>
</feature>
<evidence type="ECO:0000256" key="1">
    <source>
        <dbReference type="SAM" id="MobiDB-lite"/>
    </source>
</evidence>
<feature type="region of interest" description="Disordered" evidence="1">
    <location>
        <begin position="156"/>
        <end position="200"/>
    </location>
</feature>
<dbReference type="InterPro" id="IPR036361">
    <property type="entry name" value="SAP_dom_sf"/>
</dbReference>
<evidence type="ECO:0000313" key="4">
    <source>
        <dbReference type="EMBL" id="ESL11924.1"/>
    </source>
</evidence>
<feature type="compositionally biased region" description="Low complexity" evidence="1">
    <location>
        <begin position="156"/>
        <end position="168"/>
    </location>
</feature>
<keyword evidence="5" id="KW-1185">Reference proteome</keyword>
<dbReference type="PROSITE" id="PS50800">
    <property type="entry name" value="SAP"/>
    <property type="match status" value="1"/>
</dbReference>
<feature type="region of interest" description="Disordered" evidence="1">
    <location>
        <begin position="295"/>
        <end position="317"/>
    </location>
</feature>
<dbReference type="SUPFAM" id="SSF68906">
    <property type="entry name" value="SAP domain"/>
    <property type="match status" value="1"/>
</dbReference>
<dbReference type="Pfam" id="PF02037">
    <property type="entry name" value="SAP"/>
    <property type="match status" value="1"/>
</dbReference>
<evidence type="ECO:0000256" key="2">
    <source>
        <dbReference type="SAM" id="SignalP"/>
    </source>
</evidence>
<dbReference type="EMBL" id="AUPL01000317">
    <property type="protein sequence ID" value="ESL11924.1"/>
    <property type="molecule type" value="Genomic_DNA"/>
</dbReference>
<dbReference type="InterPro" id="IPR003034">
    <property type="entry name" value="SAP_dom"/>
</dbReference>
<keyword evidence="2" id="KW-0732">Signal</keyword>
<feature type="domain" description="SAP" evidence="3">
    <location>
        <begin position="204"/>
        <end position="238"/>
    </location>
</feature>
<name>A0A061JAJ2_TRYRA</name>
<feature type="chain" id="PRO_5001601627" description="SAP domain-containing protein" evidence="2">
    <location>
        <begin position="30"/>
        <end position="317"/>
    </location>
</feature>
<dbReference type="OrthoDB" id="445357at2759"/>
<protein>
    <recommendedName>
        <fullName evidence="3">SAP domain-containing protein</fullName>
    </recommendedName>
</protein>
<gene>
    <name evidence="4" type="ORF">TRSC58_00317</name>
</gene>
<dbReference type="Gene3D" id="1.10.720.30">
    <property type="entry name" value="SAP domain"/>
    <property type="match status" value="1"/>
</dbReference>
<accession>A0A061JAJ2</accession>
<dbReference type="Proteomes" id="UP000031737">
    <property type="component" value="Unassembled WGS sequence"/>
</dbReference>
<sequence length="317" mass="35754">MEQPRLLIFYCYCLAVAVFLLMRNSPTEEERDPVCFGVRKWVVEMRTKRRLLYLPDEEAELLNELTNSPRPRPSRLSRLAILSSDDNKIASVDNGTETPAAEVDSALLVSYNSFALADGSGTLRPPLASGETMALYESLRKCCRFLRMFLKRQSASQTTTDSLSSSTLEYNESSDLESEYESPQRRRKRRSKEAETLSQNEGNYAAMTVVELRELLRERNLPISGPKALLISRLQDSDERLPLPEENGQSAHMISAYTGAESSEVASSFSSSDVEHANPPQTMWSAILDMGSRLFRKSTGSIPEENTASYRKRRRSE</sequence>
<evidence type="ECO:0000259" key="3">
    <source>
        <dbReference type="PROSITE" id="PS50800"/>
    </source>
</evidence>
<dbReference type="VEuPathDB" id="TriTrypDB:TRSC58_00317"/>
<dbReference type="AlphaFoldDB" id="A0A061JAJ2"/>
<proteinExistence type="predicted"/>
<reference evidence="4 5" key="1">
    <citation type="submission" date="2013-07" db="EMBL/GenBank/DDBJ databases">
        <authorList>
            <person name="Stoco P.H."/>
            <person name="Wagner G."/>
            <person name="Gerber A."/>
            <person name="Zaha A."/>
            <person name="Thompson C."/>
            <person name="Bartholomeu D.C."/>
            <person name="Luckemeyer D.D."/>
            <person name="Bahia D."/>
            <person name="Loreto E."/>
            <person name="Prestes E.B."/>
            <person name="Lima F.M."/>
            <person name="Rodrigues-Luiz G."/>
            <person name="Vallejo G.A."/>
            <person name="Filho J.F."/>
            <person name="Monteiro K.M."/>
            <person name="Tyler K.M."/>
            <person name="de Almeida L.G."/>
            <person name="Ortiz M.F."/>
            <person name="Siervo M.A."/>
            <person name="de Moraes M.H."/>
            <person name="Cunha O.L."/>
            <person name="Mendonca-Neto R."/>
            <person name="Silva R."/>
            <person name="Teixeira S.M."/>
            <person name="Murta S.M."/>
            <person name="Sincero T.C."/>
            <person name="Mendes T.A."/>
            <person name="Urmenyi T.P."/>
            <person name="Silva V.G."/>
            <person name="da Rocha W.D."/>
            <person name="Andersson B."/>
            <person name="Romanha A.J."/>
            <person name="Steindel M."/>
            <person name="de Vasconcelos A.T."/>
            <person name="Grisard E.C."/>
        </authorList>
    </citation>
    <scope>NUCLEOTIDE SEQUENCE [LARGE SCALE GENOMIC DNA]</scope>
    <source>
        <strain evidence="4 5">SC58</strain>
    </source>
</reference>
<comment type="caution">
    <text evidence="4">The sequence shown here is derived from an EMBL/GenBank/DDBJ whole genome shotgun (WGS) entry which is preliminary data.</text>
</comment>
<evidence type="ECO:0000313" key="5">
    <source>
        <dbReference type="Proteomes" id="UP000031737"/>
    </source>
</evidence>
<dbReference type="SMART" id="SM00513">
    <property type="entry name" value="SAP"/>
    <property type="match status" value="1"/>
</dbReference>
<feature type="compositionally biased region" description="Polar residues" evidence="1">
    <location>
        <begin position="298"/>
        <end position="309"/>
    </location>
</feature>
<organism evidence="4 5">
    <name type="scientific">Trypanosoma rangeli SC58</name>
    <dbReference type="NCBI Taxonomy" id="429131"/>
    <lineage>
        <taxon>Eukaryota</taxon>
        <taxon>Discoba</taxon>
        <taxon>Euglenozoa</taxon>
        <taxon>Kinetoplastea</taxon>
        <taxon>Metakinetoplastina</taxon>
        <taxon>Trypanosomatida</taxon>
        <taxon>Trypanosomatidae</taxon>
        <taxon>Trypanosoma</taxon>
        <taxon>Herpetosoma</taxon>
    </lineage>
</organism>